<dbReference type="InterPro" id="IPR013792">
    <property type="entry name" value="RNA3'P_cycl/enolpyr_Trfase_a/b"/>
</dbReference>
<comment type="similarity">
    <text evidence="10 12">Belongs to the EPSP synthase family. MurA subfamily.</text>
</comment>
<keyword evidence="6 12" id="KW-0133">Cell shape</keyword>
<dbReference type="GO" id="GO:0019277">
    <property type="term" value="P:UDP-N-acetylgalactosamine biosynthetic process"/>
    <property type="evidence" value="ECO:0007669"/>
    <property type="project" value="InterPro"/>
</dbReference>
<dbReference type="InterPro" id="IPR001986">
    <property type="entry name" value="Enolpyruvate_Tfrase_dom"/>
</dbReference>
<dbReference type="GO" id="GO:0008360">
    <property type="term" value="P:regulation of cell shape"/>
    <property type="evidence" value="ECO:0007669"/>
    <property type="project" value="UniProtKB-KW"/>
</dbReference>
<keyword evidence="3 12" id="KW-0963">Cytoplasm</keyword>
<keyword evidence="8 12" id="KW-0131">Cell cycle</keyword>
<comment type="subcellular location">
    <subcellularLocation>
        <location evidence="1 12">Cytoplasm</location>
    </subcellularLocation>
</comment>
<dbReference type="Pfam" id="PF00275">
    <property type="entry name" value="EPSP_synthase"/>
    <property type="match status" value="1"/>
</dbReference>
<sequence precursor="true">MDKFKVVGGNRLNGKVKVSGAKNSCLPILAATLLASGEYLIDNTPNLMDVRTMLKLLKGMGINYEFQDNRVFLTNSDDNDLWTAPYDLVKTMRASVVVLGPLLAKKGKAKVSLPGGCAIGERPVDQHIKALAQMGAKIDIEHGYIIAEAQKLKGCEIYFDLVTVTGTENIMMAATLAEGETILYNAAQEPEVVDLARFLKRMGANISGEGTNVIKIKGVSELNPADYTVMTDRIEAGTILCAVAGTGGDVVVEDAPVECMKATIDKLLEVGCDIKIINSNTLRIISDGRLKSADVVTQPYPGFATDMQAQFMAIMTKASGLSVITENIFENRFMHVAELKRMGADIRLKDRSAVIKGVEKLTGADIMASDLRASAGLVIAALMADGESNIHRIYHLDRGYEEFDKKMNLLGADIQRVKDE</sequence>
<comment type="function">
    <text evidence="12">Cell wall formation. Adds enolpyruvyl to UDP-N-acetylglucosamine.</text>
</comment>
<reference evidence="14 15" key="1">
    <citation type="journal article" date="2011" name="Stand. Genomic Sci.">
        <title>Complete genome sequence of Calditerrivibrio nitroreducens type strain (Yu37-1).</title>
        <authorList>
            <person name="Pitluck S."/>
            <person name="Sikorski J."/>
            <person name="Zeytun A."/>
            <person name="Lapidus A."/>
            <person name="Nolan M."/>
            <person name="Lucas S."/>
            <person name="Hammon N."/>
            <person name="Deshpande S."/>
            <person name="Cheng J.F."/>
            <person name="Tapia R."/>
            <person name="Han C."/>
            <person name="Goodwin L."/>
            <person name="Liolios K."/>
            <person name="Pagani I."/>
            <person name="Ivanova N."/>
            <person name="Mavromatis K."/>
            <person name="Pati A."/>
            <person name="Chen A."/>
            <person name="Palaniappan K."/>
            <person name="Hauser L."/>
            <person name="Chang Y.J."/>
            <person name="Jeffries C.D."/>
            <person name="Detter J.C."/>
            <person name="Brambilla E."/>
            <person name="Djao O.D."/>
            <person name="Rohde M."/>
            <person name="Spring S."/>
            <person name="Goker M."/>
            <person name="Woyke T."/>
            <person name="Bristow J."/>
            <person name="Eisen J.A."/>
            <person name="Markowitz V."/>
            <person name="Hugenholtz P."/>
            <person name="Kyrpides N.C."/>
            <person name="Klenk H.P."/>
            <person name="Land M."/>
        </authorList>
    </citation>
    <scope>NUCLEOTIDE SEQUENCE [LARGE SCALE GENOMIC DNA]</scope>
    <source>
        <strain evidence="15">DSM 19672 / NBRC 101217 / Yu37-1</strain>
    </source>
</reference>
<evidence type="ECO:0000256" key="7">
    <source>
        <dbReference type="ARBA" id="ARBA00022984"/>
    </source>
</evidence>
<dbReference type="GO" id="GO:0009252">
    <property type="term" value="P:peptidoglycan biosynthetic process"/>
    <property type="evidence" value="ECO:0007669"/>
    <property type="project" value="UniProtKB-UniRule"/>
</dbReference>
<dbReference type="HAMAP" id="MF_00111">
    <property type="entry name" value="MurA"/>
    <property type="match status" value="1"/>
</dbReference>
<keyword evidence="15" id="KW-1185">Reference proteome</keyword>
<evidence type="ECO:0000256" key="2">
    <source>
        <dbReference type="ARBA" id="ARBA00004752"/>
    </source>
</evidence>
<proteinExistence type="inferred from homology"/>
<evidence type="ECO:0000313" key="15">
    <source>
        <dbReference type="Proteomes" id="UP000007039"/>
    </source>
</evidence>
<keyword evidence="12" id="KW-0670">Pyruvate</keyword>
<evidence type="ECO:0000256" key="8">
    <source>
        <dbReference type="ARBA" id="ARBA00023306"/>
    </source>
</evidence>
<evidence type="ECO:0000256" key="1">
    <source>
        <dbReference type="ARBA" id="ARBA00004496"/>
    </source>
</evidence>
<evidence type="ECO:0000256" key="5">
    <source>
        <dbReference type="ARBA" id="ARBA00022679"/>
    </source>
</evidence>
<dbReference type="STRING" id="768670.Calni_0298"/>
<dbReference type="RefSeq" id="WP_013450427.1">
    <property type="nucleotide sequence ID" value="NC_014758.1"/>
</dbReference>
<dbReference type="AlphaFoldDB" id="E4TJW0"/>
<evidence type="ECO:0000256" key="12">
    <source>
        <dbReference type="HAMAP-Rule" id="MF_00111"/>
    </source>
</evidence>
<comment type="pathway">
    <text evidence="2 12">Cell wall biogenesis; peptidoglycan biosynthesis.</text>
</comment>
<feature type="active site" description="Proton donor" evidence="12">
    <location>
        <position position="117"/>
    </location>
</feature>
<feature type="binding site" evidence="12">
    <location>
        <begin position="22"/>
        <end position="23"/>
    </location>
    <ligand>
        <name>phosphoenolpyruvate</name>
        <dbReference type="ChEBI" id="CHEBI:58702"/>
    </ligand>
</feature>
<feature type="binding site" evidence="12">
    <location>
        <position position="328"/>
    </location>
    <ligand>
        <name>UDP-N-acetyl-alpha-D-glucosamine</name>
        <dbReference type="ChEBI" id="CHEBI:57705"/>
    </ligand>
</feature>
<dbReference type="InterPro" id="IPR050068">
    <property type="entry name" value="MurA_subfamily"/>
</dbReference>
<dbReference type="CDD" id="cd01555">
    <property type="entry name" value="UdpNAET"/>
    <property type="match status" value="1"/>
</dbReference>
<evidence type="ECO:0000256" key="4">
    <source>
        <dbReference type="ARBA" id="ARBA00022618"/>
    </source>
</evidence>
<evidence type="ECO:0000256" key="9">
    <source>
        <dbReference type="ARBA" id="ARBA00023316"/>
    </source>
</evidence>
<dbReference type="SUPFAM" id="SSF55205">
    <property type="entry name" value="EPT/RTPC-like"/>
    <property type="match status" value="1"/>
</dbReference>
<dbReference type="GO" id="GO:0005737">
    <property type="term" value="C:cytoplasm"/>
    <property type="evidence" value="ECO:0007669"/>
    <property type="project" value="UniProtKB-SubCell"/>
</dbReference>
<dbReference type="PANTHER" id="PTHR43783:SF1">
    <property type="entry name" value="UDP-N-ACETYLGLUCOSAMINE 1-CARBOXYVINYLTRANSFERASE"/>
    <property type="match status" value="1"/>
</dbReference>
<dbReference type="NCBIfam" id="NF006873">
    <property type="entry name" value="PRK09369.1"/>
    <property type="match status" value="1"/>
</dbReference>
<dbReference type="InterPro" id="IPR036968">
    <property type="entry name" value="Enolpyruvate_Tfrase_sf"/>
</dbReference>
<dbReference type="Gene3D" id="3.65.10.10">
    <property type="entry name" value="Enolpyruvate transferase domain"/>
    <property type="match status" value="2"/>
</dbReference>
<evidence type="ECO:0000256" key="6">
    <source>
        <dbReference type="ARBA" id="ARBA00022960"/>
    </source>
</evidence>
<dbReference type="EMBL" id="CP002347">
    <property type="protein sequence ID" value="ADR18211.1"/>
    <property type="molecule type" value="Genomic_DNA"/>
</dbReference>
<dbReference type="FunFam" id="3.65.10.10:FF:000001">
    <property type="entry name" value="UDP-N-acetylglucosamine 1-carboxyvinyltransferase"/>
    <property type="match status" value="1"/>
</dbReference>
<dbReference type="GO" id="GO:0008760">
    <property type="term" value="F:UDP-N-acetylglucosamine 1-carboxyvinyltransferase activity"/>
    <property type="evidence" value="ECO:0007669"/>
    <property type="project" value="UniProtKB-UniRule"/>
</dbReference>
<feature type="modified residue" description="2-(S-cysteinyl)pyruvic acid O-phosphothioketal" evidence="12">
    <location>
        <position position="117"/>
    </location>
</feature>
<evidence type="ECO:0000256" key="10">
    <source>
        <dbReference type="ARBA" id="ARBA00038367"/>
    </source>
</evidence>
<protein>
    <recommendedName>
        <fullName evidence="12">UDP-N-acetylglucosamine 1-carboxyvinyltransferase</fullName>
        <ecNumber evidence="12">2.5.1.7</ecNumber>
    </recommendedName>
    <alternativeName>
        <fullName evidence="12">Enoylpyruvate transferase</fullName>
    </alternativeName>
    <alternativeName>
        <fullName evidence="12">UDP-N-acetylglucosamine enolpyruvyl transferase</fullName>
        <shortName evidence="12">EPT</shortName>
    </alternativeName>
</protein>
<feature type="binding site" evidence="12">
    <location>
        <position position="93"/>
    </location>
    <ligand>
        <name>UDP-N-acetyl-alpha-D-glucosamine</name>
        <dbReference type="ChEBI" id="CHEBI:57705"/>
    </ligand>
</feature>
<dbReference type="PANTHER" id="PTHR43783">
    <property type="entry name" value="UDP-N-ACETYLGLUCOSAMINE 1-CARBOXYVINYLTRANSFERASE"/>
    <property type="match status" value="1"/>
</dbReference>
<evidence type="ECO:0000259" key="13">
    <source>
        <dbReference type="Pfam" id="PF00275"/>
    </source>
</evidence>
<dbReference type="KEGG" id="cni:Calni_0298"/>
<dbReference type="NCBIfam" id="TIGR01072">
    <property type="entry name" value="murA"/>
    <property type="match status" value="1"/>
</dbReference>
<organism evidence="14 15">
    <name type="scientific">Calditerrivibrio nitroreducens (strain DSM 19672 / NBRC 101217 / Yu37-1)</name>
    <dbReference type="NCBI Taxonomy" id="768670"/>
    <lineage>
        <taxon>Bacteria</taxon>
        <taxon>Pseudomonadati</taxon>
        <taxon>Deferribacterota</taxon>
        <taxon>Deferribacteres</taxon>
        <taxon>Deferribacterales</taxon>
        <taxon>Calditerrivibrionaceae</taxon>
    </lineage>
</organism>
<dbReference type="GO" id="GO:0071555">
    <property type="term" value="P:cell wall organization"/>
    <property type="evidence" value="ECO:0007669"/>
    <property type="project" value="UniProtKB-KW"/>
</dbReference>
<dbReference type="Proteomes" id="UP000007039">
    <property type="component" value="Chromosome"/>
</dbReference>
<keyword evidence="9 12" id="KW-0961">Cell wall biogenesis/degradation</keyword>
<comment type="caution">
    <text evidence="12">Lacks conserved residue(s) required for the propagation of feature annotation.</text>
</comment>
<evidence type="ECO:0000256" key="11">
    <source>
        <dbReference type="ARBA" id="ARBA00047527"/>
    </source>
</evidence>
<keyword evidence="4 12" id="KW-0132">Cell division</keyword>
<keyword evidence="5 12" id="KW-0808">Transferase</keyword>
<feature type="domain" description="Enolpyruvate transferase" evidence="13">
    <location>
        <begin position="8"/>
        <end position="407"/>
    </location>
</feature>
<name>E4TJW0_CALNY</name>
<dbReference type="HOGENOM" id="CLU_027387_0_0_0"/>
<dbReference type="InterPro" id="IPR005750">
    <property type="entry name" value="UDP_GlcNAc_COvinyl_MurA"/>
</dbReference>
<dbReference type="UniPathway" id="UPA00219"/>
<feature type="binding site" evidence="12">
    <location>
        <position position="306"/>
    </location>
    <ligand>
        <name>UDP-N-acetyl-alpha-D-glucosamine</name>
        <dbReference type="ChEBI" id="CHEBI:57705"/>
    </ligand>
</feature>
<dbReference type="OrthoDB" id="9803760at2"/>
<accession>E4TJW0</accession>
<dbReference type="eggNOG" id="COG0766">
    <property type="taxonomic scope" value="Bacteria"/>
</dbReference>
<evidence type="ECO:0000313" key="14">
    <source>
        <dbReference type="EMBL" id="ADR18211.1"/>
    </source>
</evidence>
<evidence type="ECO:0000256" key="3">
    <source>
        <dbReference type="ARBA" id="ARBA00022490"/>
    </source>
</evidence>
<dbReference type="EC" id="2.5.1.7" evidence="12"/>
<comment type="catalytic activity">
    <reaction evidence="11 12">
        <text>phosphoenolpyruvate + UDP-N-acetyl-alpha-D-glucosamine = UDP-N-acetyl-3-O-(1-carboxyvinyl)-alpha-D-glucosamine + phosphate</text>
        <dbReference type="Rhea" id="RHEA:18681"/>
        <dbReference type="ChEBI" id="CHEBI:43474"/>
        <dbReference type="ChEBI" id="CHEBI:57705"/>
        <dbReference type="ChEBI" id="CHEBI:58702"/>
        <dbReference type="ChEBI" id="CHEBI:68483"/>
        <dbReference type="EC" id="2.5.1.7"/>
    </reaction>
</comment>
<keyword evidence="7 12" id="KW-0573">Peptidoglycan synthesis</keyword>
<dbReference type="GO" id="GO:0051301">
    <property type="term" value="P:cell division"/>
    <property type="evidence" value="ECO:0007669"/>
    <property type="project" value="UniProtKB-KW"/>
</dbReference>
<gene>
    <name evidence="12" type="primary">murA</name>
    <name evidence="14" type="ordered locus">Calni_0298</name>
</gene>
<feature type="binding site" evidence="12">
    <location>
        <begin position="122"/>
        <end position="126"/>
    </location>
    <ligand>
        <name>UDP-N-acetyl-alpha-D-glucosamine</name>
        <dbReference type="ChEBI" id="CHEBI:57705"/>
    </ligand>
</feature>